<keyword evidence="2" id="KW-1185">Reference proteome</keyword>
<reference evidence="1" key="1">
    <citation type="submission" date="2013-05" db="EMBL/GenBank/DDBJ databases">
        <authorList>
            <person name="Yim A.K.Y."/>
            <person name="Chan T.F."/>
            <person name="Ji K.M."/>
            <person name="Liu X.Y."/>
            <person name="Zhou J.W."/>
            <person name="Li R.Q."/>
            <person name="Yang K.Y."/>
            <person name="Li J."/>
            <person name="Li M."/>
            <person name="Law P.T.W."/>
            <person name="Wu Y.L."/>
            <person name="Cai Z.L."/>
            <person name="Qin H."/>
            <person name="Bao Y."/>
            <person name="Leung R.K.K."/>
            <person name="Ng P.K.S."/>
            <person name="Zou J."/>
            <person name="Zhong X.J."/>
            <person name="Ran P.X."/>
            <person name="Zhong N.S."/>
            <person name="Liu Z.G."/>
            <person name="Tsui S.K.W."/>
        </authorList>
    </citation>
    <scope>NUCLEOTIDE SEQUENCE</scope>
    <source>
        <strain evidence="1">Derf</strain>
        <tissue evidence="1">Whole organism</tissue>
    </source>
</reference>
<protein>
    <submittedName>
        <fullName evidence="1">Uncharacterized protein</fullName>
    </submittedName>
</protein>
<accession>A0A922I1V8</accession>
<organism evidence="1 2">
    <name type="scientific">Dermatophagoides farinae</name>
    <name type="common">American house dust mite</name>
    <dbReference type="NCBI Taxonomy" id="6954"/>
    <lineage>
        <taxon>Eukaryota</taxon>
        <taxon>Metazoa</taxon>
        <taxon>Ecdysozoa</taxon>
        <taxon>Arthropoda</taxon>
        <taxon>Chelicerata</taxon>
        <taxon>Arachnida</taxon>
        <taxon>Acari</taxon>
        <taxon>Acariformes</taxon>
        <taxon>Sarcoptiformes</taxon>
        <taxon>Astigmata</taxon>
        <taxon>Psoroptidia</taxon>
        <taxon>Analgoidea</taxon>
        <taxon>Pyroglyphidae</taxon>
        <taxon>Dermatophagoidinae</taxon>
        <taxon>Dermatophagoides</taxon>
    </lineage>
</organism>
<evidence type="ECO:0000313" key="2">
    <source>
        <dbReference type="Proteomes" id="UP000790347"/>
    </source>
</evidence>
<comment type="caution">
    <text evidence="1">The sequence shown here is derived from an EMBL/GenBank/DDBJ whole genome shotgun (WGS) entry which is preliminary data.</text>
</comment>
<gene>
    <name evidence="1" type="ORF">DERF_007276</name>
</gene>
<proteinExistence type="predicted"/>
<sequence length="62" mass="7677">MIFRFLHFPLHHHYFISFHIFVPVMLTKRLRFLIDFYLIKCTTEKIQFTYKIESFSSDTMLS</sequence>
<name>A0A922I1V8_DERFA</name>
<evidence type="ECO:0000313" key="1">
    <source>
        <dbReference type="EMBL" id="KAH9516541.1"/>
    </source>
</evidence>
<dbReference type="EMBL" id="ASGP02000003">
    <property type="protein sequence ID" value="KAH9516541.1"/>
    <property type="molecule type" value="Genomic_DNA"/>
</dbReference>
<dbReference type="Proteomes" id="UP000790347">
    <property type="component" value="Unassembled WGS sequence"/>
</dbReference>
<dbReference type="AlphaFoldDB" id="A0A922I1V8"/>
<reference evidence="1" key="2">
    <citation type="journal article" date="2022" name="Res Sq">
        <title>Comparative Genomics Reveals Insights into the Divergent Evolution of Astigmatic Mites and Household Pest Adaptations.</title>
        <authorList>
            <person name="Xiong Q."/>
            <person name="Wan A.T.-Y."/>
            <person name="Liu X.-Y."/>
            <person name="Fung C.S.-H."/>
            <person name="Xiao X."/>
            <person name="Malainual N."/>
            <person name="Hou J."/>
            <person name="Wang L."/>
            <person name="Wang M."/>
            <person name="Yang K."/>
            <person name="Cui Y."/>
            <person name="Leung E."/>
            <person name="Nong W."/>
            <person name="Shin S.-K."/>
            <person name="Au S."/>
            <person name="Jeong K.Y."/>
            <person name="Chew F.T."/>
            <person name="Hui J."/>
            <person name="Leung T.F."/>
            <person name="Tungtrongchitr A."/>
            <person name="Zhong N."/>
            <person name="Liu Z."/>
            <person name="Tsui S."/>
        </authorList>
    </citation>
    <scope>NUCLEOTIDE SEQUENCE</scope>
    <source>
        <strain evidence="1">Derf</strain>
        <tissue evidence="1">Whole organism</tissue>
    </source>
</reference>